<dbReference type="InterPro" id="IPR002372">
    <property type="entry name" value="PQQ_rpt_dom"/>
</dbReference>
<dbReference type="PANTHER" id="PTHR30032">
    <property type="entry name" value="N-ACETYLMURAMOYL-L-ALANINE AMIDASE-RELATED"/>
    <property type="match status" value="1"/>
</dbReference>
<dbReference type="Pfam" id="PF13360">
    <property type="entry name" value="PQQ_2"/>
    <property type="match status" value="1"/>
</dbReference>
<name>A0A6L9Y156_9MICO</name>
<accession>A0A6L9Y156</accession>
<evidence type="ECO:0000256" key="1">
    <source>
        <dbReference type="SAM" id="SignalP"/>
    </source>
</evidence>
<dbReference type="Gene3D" id="2.140.10.10">
    <property type="entry name" value="Quinoprotein alcohol dehydrogenase-like superfamily"/>
    <property type="match status" value="1"/>
</dbReference>
<evidence type="ECO:0000313" key="3">
    <source>
        <dbReference type="EMBL" id="NEN07429.1"/>
    </source>
</evidence>
<dbReference type="RefSeq" id="WP_163290886.1">
    <property type="nucleotide sequence ID" value="NZ_JAAGWY010000004.1"/>
</dbReference>
<feature type="chain" id="PRO_5026764544" evidence="1">
    <location>
        <begin position="38"/>
        <end position="818"/>
    </location>
</feature>
<dbReference type="InterPro" id="IPR011047">
    <property type="entry name" value="Quinoprotein_ADH-like_sf"/>
</dbReference>
<dbReference type="InterPro" id="IPR051922">
    <property type="entry name" value="Bact_Sporulation_Assoc"/>
</dbReference>
<reference evidence="3 4" key="1">
    <citation type="journal article" date="2014" name="J. Microbiol.">
        <title>Diaminobutyricibacter tongyongensis gen. nov., sp. nov. and Homoserinibacter gongjuensis gen. nov., sp. nov. belong to the family Microbacteriaceae.</title>
        <authorList>
            <person name="Kim S.J."/>
            <person name="Ahn J.H."/>
            <person name="Weon H.Y."/>
            <person name="Hamada M."/>
            <person name="Suzuki K."/>
            <person name="Kwon S.W."/>
        </authorList>
    </citation>
    <scope>NUCLEOTIDE SEQUENCE [LARGE SCALE GENOMIC DNA]</scope>
    <source>
        <strain evidence="3 4">NBRC 108724</strain>
    </source>
</reference>
<evidence type="ECO:0000259" key="2">
    <source>
        <dbReference type="Pfam" id="PF13360"/>
    </source>
</evidence>
<dbReference type="InterPro" id="IPR007253">
    <property type="entry name" value="Cell_wall-bd_2"/>
</dbReference>
<dbReference type="Pfam" id="PF04122">
    <property type="entry name" value="CW_binding_2"/>
    <property type="match status" value="3"/>
</dbReference>
<dbReference type="AlphaFoldDB" id="A0A6L9Y156"/>
<feature type="signal peptide" evidence="1">
    <location>
        <begin position="1"/>
        <end position="37"/>
    </location>
</feature>
<dbReference type="SMART" id="SM00564">
    <property type="entry name" value="PQQ"/>
    <property type="match status" value="3"/>
</dbReference>
<dbReference type="PROSITE" id="PS51318">
    <property type="entry name" value="TAT"/>
    <property type="match status" value="1"/>
</dbReference>
<keyword evidence="1" id="KW-0732">Signal</keyword>
<evidence type="ECO:0000313" key="4">
    <source>
        <dbReference type="Proteomes" id="UP000474967"/>
    </source>
</evidence>
<organism evidence="3 4">
    <name type="scientific">Leifsonia tongyongensis</name>
    <dbReference type="NCBI Taxonomy" id="1268043"/>
    <lineage>
        <taxon>Bacteria</taxon>
        <taxon>Bacillati</taxon>
        <taxon>Actinomycetota</taxon>
        <taxon>Actinomycetes</taxon>
        <taxon>Micrococcales</taxon>
        <taxon>Microbacteriaceae</taxon>
        <taxon>Leifsonia</taxon>
    </lineage>
</organism>
<dbReference type="Proteomes" id="UP000474967">
    <property type="component" value="Unassembled WGS sequence"/>
</dbReference>
<dbReference type="InterPro" id="IPR018391">
    <property type="entry name" value="PQQ_b-propeller_rpt"/>
</dbReference>
<dbReference type="Gene3D" id="2.40.128.630">
    <property type="match status" value="1"/>
</dbReference>
<dbReference type="EMBL" id="JAAGWY010000004">
    <property type="protein sequence ID" value="NEN07429.1"/>
    <property type="molecule type" value="Genomic_DNA"/>
</dbReference>
<protein>
    <submittedName>
        <fullName evidence="3">PQQ-binding-like beta-propeller repeat protein</fullName>
    </submittedName>
</protein>
<dbReference type="InterPro" id="IPR006311">
    <property type="entry name" value="TAT_signal"/>
</dbReference>
<feature type="domain" description="Pyrrolo-quinoline quinone repeat" evidence="2">
    <location>
        <begin position="89"/>
        <end position="242"/>
    </location>
</feature>
<dbReference type="Gene3D" id="3.40.50.12090">
    <property type="match status" value="2"/>
</dbReference>
<dbReference type="SUPFAM" id="SSF50998">
    <property type="entry name" value="Quinoprotein alcohol dehydrogenase-like"/>
    <property type="match status" value="2"/>
</dbReference>
<keyword evidence="4" id="KW-1185">Reference proteome</keyword>
<sequence>MKHVLTKRRRRRTGVIAAGTAAAVVLALGLASPAAGAATSWPQFGNGPAHSGVNASETAISAATVGNLTLRYSASLPGTSDGPPVYQPGVVTPSGTRDLLFVTTKSGWIVALDASTGSTIWSHQNGPGGCTINNDGSTPCYTTSSPAIDPAATFVYSYGLDGRVHKYRIGDGSEVKTAPWPELTTTKPFDEKSSPALTIATVNGTSYLYAANGGYPGDRGDYQGHVTTINLATGAQKVFNTLCSDKTIHFTTTASTDCPQVQSAVWARPSVDYDAATNRIYFATGNGTFDGVHNWGDSVLALNPDGSGAGGGPVDSYTPLNQDQLNSSDRDLGSTAPEIVTAPAGSTVVNLGVQGGKDAKLRLLNLSNLSGQGGPGHQGGELSPINVPQGGTVLTQPAAWVDPATKTSWVFVANGNGISALKVVLGTGSKPQLAQGWTSTSAGTSPIIAGGVLFYLTNGGARALNPTTGQVLWSDPSGTVGLHWQSPIVVNGALFYADGSGHLRAFTLPTASRVAGADRYATSAALSASTFSPGVQVAYIASGTGFADALSGSAAAGKGGGPVLLVTPTGIPSSVAAELTRLRPTSIVVLGGTGAVSDGVRAQLAKYASGGATSVSRIAGTDRYDTSARISKSAFAPSNPVAYVASGEDFPDALSGGALAAGSKNGGPVLLVTHDAIPASITTELGRLKPANIVVLGGTGAVSTTVEQQLAGFATRGAAGVTRIEGTDRYGTSAAVANTFTPGASVAYVAVGTSFADGLAAASAAGHVNAPVLLVTTHSIPAAIADALTKLQPTAIIVVGGTGAVDNSVQQALGAYVH</sequence>
<proteinExistence type="predicted"/>
<gene>
    <name evidence="3" type="ORF">G3T36_16335</name>
</gene>
<comment type="caution">
    <text evidence="3">The sequence shown here is derived from an EMBL/GenBank/DDBJ whole genome shotgun (WGS) entry which is preliminary data.</text>
</comment>
<dbReference type="PANTHER" id="PTHR30032:SF8">
    <property type="entry name" value="GERMINATION-SPECIFIC N-ACETYLMURAMOYL-L-ALANINE AMIDASE"/>
    <property type="match status" value="1"/>
</dbReference>